<organism evidence="1 2">
    <name type="scientific">Nocardiopsis alba</name>
    <dbReference type="NCBI Taxonomy" id="53437"/>
    <lineage>
        <taxon>Bacteria</taxon>
        <taxon>Bacillati</taxon>
        <taxon>Actinomycetota</taxon>
        <taxon>Actinomycetes</taxon>
        <taxon>Streptosporangiales</taxon>
        <taxon>Nocardiopsidaceae</taxon>
        <taxon>Nocardiopsis</taxon>
    </lineage>
</organism>
<evidence type="ECO:0000313" key="2">
    <source>
        <dbReference type="Proteomes" id="UP000467124"/>
    </source>
</evidence>
<proteinExistence type="predicted"/>
<comment type="caution">
    <text evidence="1">The sequence shown here is derived from an EMBL/GenBank/DDBJ whole genome shotgun (WGS) entry which is preliminary data.</text>
</comment>
<dbReference type="AlphaFoldDB" id="A0A7K2IL99"/>
<accession>A0A7K2IL99</accession>
<dbReference type="Proteomes" id="UP000467124">
    <property type="component" value="Unassembled WGS sequence"/>
</dbReference>
<gene>
    <name evidence="1" type="ORF">GTW20_00340</name>
</gene>
<reference evidence="1 2" key="1">
    <citation type="journal article" date="2019" name="Nat. Commun.">
        <title>The antimicrobial potential of Streptomyces from insect microbiomes.</title>
        <authorList>
            <person name="Chevrette M.G."/>
            <person name="Carlson C.M."/>
            <person name="Ortega H.E."/>
            <person name="Thomas C."/>
            <person name="Ananiev G.E."/>
            <person name="Barns K.J."/>
            <person name="Book A.J."/>
            <person name="Cagnazzo J."/>
            <person name="Carlos C."/>
            <person name="Flanigan W."/>
            <person name="Grubbs K.J."/>
            <person name="Horn H.A."/>
            <person name="Hoffmann F.M."/>
            <person name="Klassen J.L."/>
            <person name="Knack J.J."/>
            <person name="Lewin G.R."/>
            <person name="McDonald B.R."/>
            <person name="Muller L."/>
            <person name="Melo W.G.P."/>
            <person name="Pinto-Tomas A.A."/>
            <person name="Schmitz A."/>
            <person name="Wendt-Pienkowski E."/>
            <person name="Wildman S."/>
            <person name="Zhao M."/>
            <person name="Zhang F."/>
            <person name="Bugni T.S."/>
            <person name="Andes D.R."/>
            <person name="Pupo M.T."/>
            <person name="Currie C.R."/>
        </authorList>
    </citation>
    <scope>NUCLEOTIDE SEQUENCE [LARGE SCALE GENOMIC DNA]</scope>
    <source>
        <strain evidence="1 2">SID5840</strain>
    </source>
</reference>
<sequence>MARRPRTRGSAESLRRYWSTGEGGRTKIRWGTSGDYRRCVRHLTKYMGPRARGYCANLHRRNVGYWPGDRRNR</sequence>
<dbReference type="RefSeq" id="WP_161109951.1">
    <property type="nucleotide sequence ID" value="NZ_JBHXVI010000018.1"/>
</dbReference>
<dbReference type="EMBL" id="WWHY01000001">
    <property type="protein sequence ID" value="MYR30749.1"/>
    <property type="molecule type" value="Genomic_DNA"/>
</dbReference>
<name>A0A7K2IL99_9ACTN</name>
<evidence type="ECO:0000313" key="1">
    <source>
        <dbReference type="EMBL" id="MYR30749.1"/>
    </source>
</evidence>
<protein>
    <submittedName>
        <fullName evidence="1">Uncharacterized protein</fullName>
    </submittedName>
</protein>